<comment type="caution">
    <text evidence="6">The sequence shown here is derived from an EMBL/GenBank/DDBJ whole genome shotgun (WGS) entry which is preliminary data.</text>
</comment>
<dbReference type="PANTHER" id="PTHR43335:SF8">
    <property type="entry name" value="ABC TRANSPORTER, ATP-BINDING PROTEIN"/>
    <property type="match status" value="1"/>
</dbReference>
<dbReference type="InterPro" id="IPR003593">
    <property type="entry name" value="AAA+_ATPase"/>
</dbReference>
<dbReference type="EMBL" id="JACLYY010000006">
    <property type="protein sequence ID" value="MBM6738068.1"/>
    <property type="molecule type" value="Genomic_DNA"/>
</dbReference>
<dbReference type="InterPro" id="IPR017871">
    <property type="entry name" value="ABC_transporter-like_CS"/>
</dbReference>
<evidence type="ECO:0000256" key="3">
    <source>
        <dbReference type="ARBA" id="ARBA00022741"/>
    </source>
</evidence>
<evidence type="ECO:0000256" key="1">
    <source>
        <dbReference type="ARBA" id="ARBA00005417"/>
    </source>
</evidence>
<proteinExistence type="inferred from homology"/>
<evidence type="ECO:0000259" key="5">
    <source>
        <dbReference type="PROSITE" id="PS50893"/>
    </source>
</evidence>
<evidence type="ECO:0000256" key="2">
    <source>
        <dbReference type="ARBA" id="ARBA00022448"/>
    </source>
</evidence>
<keyword evidence="3" id="KW-0547">Nucleotide-binding</keyword>
<name>A0ABS2E8X1_9FIRM</name>
<dbReference type="PANTHER" id="PTHR43335">
    <property type="entry name" value="ABC TRANSPORTER, ATP-BINDING PROTEIN"/>
    <property type="match status" value="1"/>
</dbReference>
<dbReference type="SMART" id="SM00382">
    <property type="entry name" value="AAA"/>
    <property type="match status" value="1"/>
</dbReference>
<accession>A0ABS2E8X1</accession>
<organism evidence="6 7">
    <name type="scientific">Faecalicatena fissicatena</name>
    <dbReference type="NCBI Taxonomy" id="290055"/>
    <lineage>
        <taxon>Bacteria</taxon>
        <taxon>Bacillati</taxon>
        <taxon>Bacillota</taxon>
        <taxon>Clostridia</taxon>
        <taxon>Lachnospirales</taxon>
        <taxon>Lachnospiraceae</taxon>
        <taxon>Faecalicatena</taxon>
    </lineage>
</organism>
<dbReference type="Gene3D" id="3.40.50.300">
    <property type="entry name" value="P-loop containing nucleotide triphosphate hydrolases"/>
    <property type="match status" value="1"/>
</dbReference>
<reference evidence="6 7" key="1">
    <citation type="journal article" date="2021" name="Sci. Rep.">
        <title>The distribution of antibiotic resistance genes in chicken gut microbiota commensals.</title>
        <authorList>
            <person name="Juricova H."/>
            <person name="Matiasovicova J."/>
            <person name="Kubasova T."/>
            <person name="Cejkova D."/>
            <person name="Rychlik I."/>
        </authorList>
    </citation>
    <scope>NUCLEOTIDE SEQUENCE [LARGE SCALE GENOMIC DNA]</scope>
    <source>
        <strain evidence="6 7">An773</strain>
    </source>
</reference>
<gene>
    <name evidence="6" type="ORF">H7U36_08120</name>
</gene>
<dbReference type="GO" id="GO:0005524">
    <property type="term" value="F:ATP binding"/>
    <property type="evidence" value="ECO:0007669"/>
    <property type="project" value="UniProtKB-KW"/>
</dbReference>
<comment type="similarity">
    <text evidence="1">Belongs to the ABC transporter superfamily.</text>
</comment>
<dbReference type="Pfam" id="PF00005">
    <property type="entry name" value="ABC_tran"/>
    <property type="match status" value="1"/>
</dbReference>
<evidence type="ECO:0000256" key="4">
    <source>
        <dbReference type="ARBA" id="ARBA00022840"/>
    </source>
</evidence>
<dbReference type="Proteomes" id="UP000716906">
    <property type="component" value="Unassembled WGS sequence"/>
</dbReference>
<keyword evidence="7" id="KW-1185">Reference proteome</keyword>
<dbReference type="SUPFAM" id="SSF52540">
    <property type="entry name" value="P-loop containing nucleoside triphosphate hydrolases"/>
    <property type="match status" value="1"/>
</dbReference>
<evidence type="ECO:0000313" key="6">
    <source>
        <dbReference type="EMBL" id="MBM6738068.1"/>
    </source>
</evidence>
<dbReference type="PROSITE" id="PS50893">
    <property type="entry name" value="ABC_TRANSPORTER_2"/>
    <property type="match status" value="1"/>
</dbReference>
<evidence type="ECO:0000313" key="7">
    <source>
        <dbReference type="Proteomes" id="UP000716906"/>
    </source>
</evidence>
<dbReference type="PROSITE" id="PS00211">
    <property type="entry name" value="ABC_TRANSPORTER_1"/>
    <property type="match status" value="1"/>
</dbReference>
<dbReference type="InterPro" id="IPR003439">
    <property type="entry name" value="ABC_transporter-like_ATP-bd"/>
</dbReference>
<keyword evidence="4 6" id="KW-0067">ATP-binding</keyword>
<protein>
    <submittedName>
        <fullName evidence="6">ATP-binding cassette domain-containing protein</fullName>
    </submittedName>
</protein>
<feature type="domain" description="ABC transporter" evidence="5">
    <location>
        <begin position="1"/>
        <end position="206"/>
    </location>
</feature>
<keyword evidence="2" id="KW-0813">Transport</keyword>
<dbReference type="InterPro" id="IPR027417">
    <property type="entry name" value="P-loop_NTPase"/>
</dbReference>
<sequence length="221" mass="24477">MTIHQGDIYGFIGKNGAGKTTLIRMVTGLAAPSDGSIQLFGSGSLLEGRRRIGTVIEAPAFYPGMTARENIIAFSRLQGLRDFSHVEELLELVGLDHTGKKKCRNFSLGMKQRLAIAIALIGDPKLLILDEPTNGLDPEGMKEVRDLILKLNQERGITVLVSSHILGELSKFATRYGIIHHGKLIEEFTEEDLWRRCARDGRQEIDLEDYFLSKIGGKQAC</sequence>